<sequence>MKNQMNIGKIIKTQATRNPDAIALINTVHGVDQQCSFSELDKKSAKAAALLHQQGFKPGDAILVFLPVSIDLYVTLIAIFRLGLVAMFIDPSAGRAHITHCCNLHAPQGFIGTTKSHLLRLLSPALRRIPHKFFIGVYVPAAINWRSTNTTIANNDIIHRNTNDPALITFTSGSTGSPKGAVRSHGFLIAQHQALQTNLALKAGQIDLSTLPIFVLANLASGVTSLIPDTDLRRPANIDAKKVFQQIKRFNPDRTAASPAFYECLIKYCQQHEYTLSSFKQIYTGGAPVFPKLLAELKRLTPEGEVIAVYGSTEAEPIAHITYSEISTEDIQAMMSGKGLLTGAPVSCISLQIIKMQWGNVLMPYDENDFKNEALPENKVGEIVVSGEHVLQGYLKGIGDEETKFTVGTQRWHRTGDAGYLDSQGRLWLMGRCAALINDEKGYLYPFAVESAALHFPGVYRAALIQHRDTRLLLVQEEHKGDCVIKSLFDVLAWAELDEIRVIGSIPMDKRHNAKIDYPALLKNLGN</sequence>
<evidence type="ECO:0000256" key="3">
    <source>
        <dbReference type="SAM" id="Phobius"/>
    </source>
</evidence>
<feature type="transmembrane region" description="Helical" evidence="3">
    <location>
        <begin position="61"/>
        <end position="89"/>
    </location>
</feature>
<organism evidence="5">
    <name type="scientific">hydrothermal vent metagenome</name>
    <dbReference type="NCBI Taxonomy" id="652676"/>
    <lineage>
        <taxon>unclassified sequences</taxon>
        <taxon>metagenomes</taxon>
        <taxon>ecological metagenomes</taxon>
    </lineage>
</organism>
<protein>
    <submittedName>
        <fullName evidence="5">Long-chain-fatty-acid--CoA ligase</fullName>
        <ecNumber evidence="5">6.2.1.3</ecNumber>
    </submittedName>
</protein>
<dbReference type="PANTHER" id="PTHR43201">
    <property type="entry name" value="ACYL-COA SYNTHETASE"/>
    <property type="match status" value="1"/>
</dbReference>
<dbReference type="GO" id="GO:0004467">
    <property type="term" value="F:long-chain fatty acid-CoA ligase activity"/>
    <property type="evidence" value="ECO:0007669"/>
    <property type="project" value="UniProtKB-EC"/>
</dbReference>
<keyword evidence="3" id="KW-1133">Transmembrane helix</keyword>
<keyword evidence="2 5" id="KW-0436">Ligase</keyword>
<proteinExistence type="inferred from homology"/>
<dbReference type="Gene3D" id="3.40.50.12780">
    <property type="entry name" value="N-terminal domain of ligase-like"/>
    <property type="match status" value="1"/>
</dbReference>
<evidence type="ECO:0000259" key="4">
    <source>
        <dbReference type="Pfam" id="PF00501"/>
    </source>
</evidence>
<evidence type="ECO:0000313" key="5">
    <source>
        <dbReference type="EMBL" id="VAX05765.1"/>
    </source>
</evidence>
<dbReference type="InterPro" id="IPR000873">
    <property type="entry name" value="AMP-dep_synth/lig_dom"/>
</dbReference>
<evidence type="ECO:0000256" key="1">
    <source>
        <dbReference type="ARBA" id="ARBA00006432"/>
    </source>
</evidence>
<keyword evidence="3" id="KW-0812">Transmembrane</keyword>
<gene>
    <name evidence="5" type="ORF">MNBD_GAMMA19-523</name>
</gene>
<dbReference type="PANTHER" id="PTHR43201:SF5">
    <property type="entry name" value="MEDIUM-CHAIN ACYL-COA LIGASE ACSF2, MITOCHONDRIAL"/>
    <property type="match status" value="1"/>
</dbReference>
<comment type="similarity">
    <text evidence="1">Belongs to the ATP-dependent AMP-binding enzyme family.</text>
</comment>
<dbReference type="SUPFAM" id="SSF56801">
    <property type="entry name" value="Acetyl-CoA synthetase-like"/>
    <property type="match status" value="1"/>
</dbReference>
<evidence type="ECO:0000256" key="2">
    <source>
        <dbReference type="ARBA" id="ARBA00022598"/>
    </source>
</evidence>
<reference evidence="5" key="1">
    <citation type="submission" date="2018-06" db="EMBL/GenBank/DDBJ databases">
        <authorList>
            <person name="Zhirakovskaya E."/>
        </authorList>
    </citation>
    <scope>NUCLEOTIDE SEQUENCE</scope>
</reference>
<dbReference type="InterPro" id="IPR020845">
    <property type="entry name" value="AMP-binding_CS"/>
</dbReference>
<feature type="domain" description="AMP-dependent synthetase/ligase" evidence="4">
    <location>
        <begin position="12"/>
        <end position="395"/>
    </location>
</feature>
<dbReference type="EC" id="6.2.1.3" evidence="5"/>
<dbReference type="PROSITE" id="PS00455">
    <property type="entry name" value="AMP_BINDING"/>
    <property type="match status" value="1"/>
</dbReference>
<dbReference type="GO" id="GO:0031956">
    <property type="term" value="F:medium-chain fatty acid-CoA ligase activity"/>
    <property type="evidence" value="ECO:0007669"/>
    <property type="project" value="TreeGrafter"/>
</dbReference>
<accession>A0A3B1BHV7</accession>
<dbReference type="Pfam" id="PF00501">
    <property type="entry name" value="AMP-binding"/>
    <property type="match status" value="1"/>
</dbReference>
<dbReference type="InterPro" id="IPR042099">
    <property type="entry name" value="ANL_N_sf"/>
</dbReference>
<dbReference type="AlphaFoldDB" id="A0A3B1BHV7"/>
<keyword evidence="3" id="KW-0472">Membrane</keyword>
<dbReference type="EMBL" id="UOFV01000550">
    <property type="protein sequence ID" value="VAX05765.1"/>
    <property type="molecule type" value="Genomic_DNA"/>
</dbReference>
<name>A0A3B1BHV7_9ZZZZ</name>